<accession>A0AAN0M2J2</accession>
<dbReference type="GO" id="GO:0016787">
    <property type="term" value="F:hydrolase activity"/>
    <property type="evidence" value="ECO:0007669"/>
    <property type="project" value="UniProtKB-KW"/>
</dbReference>
<protein>
    <submittedName>
        <fullName evidence="6">MBL fold metallo-hydrolase</fullName>
    </submittedName>
</protein>
<evidence type="ECO:0000256" key="3">
    <source>
        <dbReference type="ARBA" id="ARBA00022801"/>
    </source>
</evidence>
<evidence type="ECO:0000259" key="5">
    <source>
        <dbReference type="SMART" id="SM00849"/>
    </source>
</evidence>
<dbReference type="SUPFAM" id="SSF56281">
    <property type="entry name" value="Metallo-hydrolase/oxidoreductase"/>
    <property type="match status" value="1"/>
</dbReference>
<evidence type="ECO:0000256" key="2">
    <source>
        <dbReference type="ARBA" id="ARBA00022723"/>
    </source>
</evidence>
<dbReference type="GO" id="GO:0046872">
    <property type="term" value="F:metal ion binding"/>
    <property type="evidence" value="ECO:0007669"/>
    <property type="project" value="UniProtKB-KW"/>
</dbReference>
<dbReference type="PANTHER" id="PTHR42978:SF6">
    <property type="entry name" value="QUORUM-QUENCHING LACTONASE YTNP-RELATED"/>
    <property type="match status" value="1"/>
</dbReference>
<keyword evidence="2" id="KW-0479">Metal-binding</keyword>
<feature type="domain" description="Metallo-beta-lactamase" evidence="5">
    <location>
        <begin position="79"/>
        <end position="283"/>
    </location>
</feature>
<dbReference type="EMBL" id="CP151762">
    <property type="protein sequence ID" value="WZU63979.1"/>
    <property type="molecule type" value="Genomic_DNA"/>
</dbReference>
<dbReference type="Gene3D" id="3.60.15.10">
    <property type="entry name" value="Ribonuclease Z/Hydroxyacylglutathione hydrolase-like"/>
    <property type="match status" value="1"/>
</dbReference>
<dbReference type="KEGG" id="yag:AABB28_01250"/>
<dbReference type="Pfam" id="PF00753">
    <property type="entry name" value="Lactamase_B"/>
    <property type="match status" value="1"/>
</dbReference>
<dbReference type="InterPro" id="IPR036866">
    <property type="entry name" value="RibonucZ/Hydroxyglut_hydro"/>
</dbReference>
<keyword evidence="4" id="KW-0862">Zinc</keyword>
<gene>
    <name evidence="6" type="ORF">AABB28_01250</name>
</gene>
<keyword evidence="3" id="KW-0378">Hydrolase</keyword>
<evidence type="ECO:0000313" key="6">
    <source>
        <dbReference type="EMBL" id="WZU63979.1"/>
    </source>
</evidence>
<evidence type="ECO:0000256" key="4">
    <source>
        <dbReference type="ARBA" id="ARBA00022833"/>
    </source>
</evidence>
<dbReference type="PANTHER" id="PTHR42978">
    <property type="entry name" value="QUORUM-QUENCHING LACTONASE YTNP-RELATED-RELATED"/>
    <property type="match status" value="1"/>
</dbReference>
<dbReference type="Proteomes" id="UP001451782">
    <property type="component" value="Chromosome"/>
</dbReference>
<dbReference type="RefSeq" id="WP_342070349.1">
    <property type="nucleotide sequence ID" value="NZ_CP151762.1"/>
</dbReference>
<dbReference type="InterPro" id="IPR051013">
    <property type="entry name" value="MBL_superfamily_lactonases"/>
</dbReference>
<evidence type="ECO:0000313" key="7">
    <source>
        <dbReference type="Proteomes" id="UP001451782"/>
    </source>
</evidence>
<dbReference type="PROSITE" id="PS51318">
    <property type="entry name" value="TAT"/>
    <property type="match status" value="1"/>
</dbReference>
<proteinExistence type="inferred from homology"/>
<sequence length="306" mass="33250">MKLTRRQVIQGGATATLSAALSQPVWAQTTLQAEDRKLNTLSDGNLVLPKSFAFGDTPPEGADALLARYGITGDSMTPDCNVTLLRSGDRTILFDVGSGQEFMPSAGKLLDAFDTLGVDIYDVTDVVFTHAHPDHLWGVRDDFGDLMFPDAAYHMGRAEWDYWTDPDTVSTIDEGRVTFAVGAQSRLELLADQINLFEDDQEILPGVLSRMTPGHTPGHMAFEVQMGSENVMIVGDSIVNHHIAFEEPGWLSGSDQDPALAVQTRLGLLDQLSTSQMRLIGFHLPGGGLGRAERRGDGFVFVGEET</sequence>
<keyword evidence="7" id="KW-1185">Reference proteome</keyword>
<comment type="similarity">
    <text evidence="1">Belongs to the metallo-beta-lactamase superfamily.</text>
</comment>
<reference evidence="6 7" key="1">
    <citation type="submission" date="2024-04" db="EMBL/GenBank/DDBJ databases">
        <title>Phylogenomic analyses of a clade within the roseobacter group suggest taxonomic reassignments of species of the genera Aestuariivita, Citreicella, Loktanella, Nautella, Pelagibaca, Ruegeria, Thalassobius, Thiobacimonas and Tropicibacter, and the proposal o.</title>
        <authorList>
            <person name="Jeon C.O."/>
        </authorList>
    </citation>
    <scope>NUCLEOTIDE SEQUENCE [LARGE SCALE GENOMIC DNA]</scope>
    <source>
        <strain evidence="6 7">G8-12</strain>
    </source>
</reference>
<dbReference type="InterPro" id="IPR001279">
    <property type="entry name" value="Metallo-B-lactamas"/>
</dbReference>
<evidence type="ECO:0000256" key="1">
    <source>
        <dbReference type="ARBA" id="ARBA00007749"/>
    </source>
</evidence>
<name>A0AAN0M2J2_9RHOB</name>
<dbReference type="SMART" id="SM00849">
    <property type="entry name" value="Lactamase_B"/>
    <property type="match status" value="1"/>
</dbReference>
<organism evidence="6 7">
    <name type="scientific">Yoonia algicola</name>
    <dbReference type="NCBI Taxonomy" id="3137368"/>
    <lineage>
        <taxon>Bacteria</taxon>
        <taxon>Pseudomonadati</taxon>
        <taxon>Pseudomonadota</taxon>
        <taxon>Alphaproteobacteria</taxon>
        <taxon>Rhodobacterales</taxon>
        <taxon>Paracoccaceae</taxon>
        <taxon>Yoonia</taxon>
    </lineage>
</organism>
<dbReference type="AlphaFoldDB" id="A0AAN0M2J2"/>
<dbReference type="InterPro" id="IPR006311">
    <property type="entry name" value="TAT_signal"/>
</dbReference>
<dbReference type="CDD" id="cd07720">
    <property type="entry name" value="OPHC2-like_MBL-fold"/>
    <property type="match status" value="1"/>
</dbReference>